<feature type="region of interest" description="Disordered" evidence="1">
    <location>
        <begin position="41"/>
        <end position="60"/>
    </location>
</feature>
<dbReference type="EMBL" id="JAUSXK010000001">
    <property type="protein sequence ID" value="MDQ0644071.1"/>
    <property type="molecule type" value="Genomic_DNA"/>
</dbReference>
<comment type="caution">
    <text evidence="2">The sequence shown here is derived from an EMBL/GenBank/DDBJ whole genome shotgun (WGS) entry which is preliminary data.</text>
</comment>
<protein>
    <submittedName>
        <fullName evidence="2">Uncharacterized protein</fullName>
    </submittedName>
</protein>
<keyword evidence="3" id="KW-1185">Reference proteome</keyword>
<name>A0ABU0P9Q7_9MICO</name>
<proteinExistence type="predicted"/>
<reference evidence="2 3" key="1">
    <citation type="submission" date="2023-07" db="EMBL/GenBank/DDBJ databases">
        <title>Comparative genomics of wheat-associated soil bacteria to identify genetic determinants of phenazine resistance.</title>
        <authorList>
            <person name="Mouncey N."/>
        </authorList>
    </citation>
    <scope>NUCLEOTIDE SEQUENCE [LARGE SCALE GENOMIC DNA]</scope>
    <source>
        <strain evidence="2 3">W2I7</strain>
    </source>
</reference>
<accession>A0ABU0P9Q7</accession>
<evidence type="ECO:0000256" key="1">
    <source>
        <dbReference type="SAM" id="MobiDB-lite"/>
    </source>
</evidence>
<evidence type="ECO:0000313" key="2">
    <source>
        <dbReference type="EMBL" id="MDQ0644071.1"/>
    </source>
</evidence>
<organism evidence="2 3">
    <name type="scientific">Microbacterium murale</name>
    <dbReference type="NCBI Taxonomy" id="1081040"/>
    <lineage>
        <taxon>Bacteria</taxon>
        <taxon>Bacillati</taxon>
        <taxon>Actinomycetota</taxon>
        <taxon>Actinomycetes</taxon>
        <taxon>Micrococcales</taxon>
        <taxon>Microbacteriaceae</taxon>
        <taxon>Microbacterium</taxon>
    </lineage>
</organism>
<evidence type="ECO:0000313" key="3">
    <source>
        <dbReference type="Proteomes" id="UP001239085"/>
    </source>
</evidence>
<gene>
    <name evidence="2" type="ORF">QFZ46_002231</name>
</gene>
<dbReference type="Proteomes" id="UP001239085">
    <property type="component" value="Unassembled WGS sequence"/>
</dbReference>
<sequence length="146" mass="15810">MSPLSSGKYGLVDDVLYRVVGNSASNSRNWVLMAVDSSAEPSRREIPGGTPGFKHVSPSATYQGERVHDLVFRDDGTVLFRLWTDSASTAGLRWPDGVVVQRQTGQHPGDNFVAGVASISEFTDFDDGLPEVWRRFLPAGAAGEAR</sequence>
<dbReference type="RefSeq" id="WP_307361400.1">
    <property type="nucleotide sequence ID" value="NZ_JAUSXK010000001.1"/>
</dbReference>